<organism evidence="1 2">
    <name type="scientific">Symbiodinium pilosum</name>
    <name type="common">Dinoflagellate</name>
    <dbReference type="NCBI Taxonomy" id="2952"/>
    <lineage>
        <taxon>Eukaryota</taxon>
        <taxon>Sar</taxon>
        <taxon>Alveolata</taxon>
        <taxon>Dinophyceae</taxon>
        <taxon>Suessiales</taxon>
        <taxon>Symbiodiniaceae</taxon>
        <taxon>Symbiodinium</taxon>
    </lineage>
</organism>
<dbReference type="GO" id="GO:0006515">
    <property type="term" value="P:protein quality control for misfolded or incompletely synthesized proteins"/>
    <property type="evidence" value="ECO:0007669"/>
    <property type="project" value="TreeGrafter"/>
</dbReference>
<dbReference type="GO" id="GO:0005524">
    <property type="term" value="F:ATP binding"/>
    <property type="evidence" value="ECO:0007669"/>
    <property type="project" value="InterPro"/>
</dbReference>
<proteinExistence type="predicted"/>
<reference evidence="1" key="1">
    <citation type="submission" date="2021-02" db="EMBL/GenBank/DDBJ databases">
        <authorList>
            <person name="Dougan E. K."/>
            <person name="Rhodes N."/>
            <person name="Thang M."/>
            <person name="Chan C."/>
        </authorList>
    </citation>
    <scope>NUCLEOTIDE SEQUENCE</scope>
</reference>
<dbReference type="OrthoDB" id="2411602at2759"/>
<dbReference type="SUPFAM" id="SSF52540">
    <property type="entry name" value="P-loop containing nucleoside triphosphate hydrolases"/>
    <property type="match status" value="1"/>
</dbReference>
<sequence length="119" mass="13414">MRGDPSSALLEVLDPEQNNSFRDHYLDVPVDLSNILFLSTANVLETIPTPLLDRMEVIRIAGYVFEEKLVIANKCPPMTVHVYTQVRGSEIRSRNPRDSANSRGGLDSCVATYWVMFTK</sequence>
<dbReference type="InterPro" id="IPR027417">
    <property type="entry name" value="P-loop_NTPase"/>
</dbReference>
<comment type="caution">
    <text evidence="1">The sequence shown here is derived from an EMBL/GenBank/DDBJ whole genome shotgun (WGS) entry which is preliminary data.</text>
</comment>
<dbReference type="GO" id="GO:0004176">
    <property type="term" value="F:ATP-dependent peptidase activity"/>
    <property type="evidence" value="ECO:0007669"/>
    <property type="project" value="InterPro"/>
</dbReference>
<dbReference type="PANTHER" id="PTHR43718">
    <property type="entry name" value="LON PROTEASE"/>
    <property type="match status" value="1"/>
</dbReference>
<dbReference type="InterPro" id="IPR027065">
    <property type="entry name" value="Lon_Prtase"/>
</dbReference>
<keyword evidence="2" id="KW-1185">Reference proteome</keyword>
<dbReference type="EMBL" id="CAJNIZ010002603">
    <property type="protein sequence ID" value="CAE7212573.1"/>
    <property type="molecule type" value="Genomic_DNA"/>
</dbReference>
<name>A0A812JXR8_SYMPI</name>
<dbReference type="GO" id="GO:0051131">
    <property type="term" value="P:chaperone-mediated protein complex assembly"/>
    <property type="evidence" value="ECO:0007669"/>
    <property type="project" value="TreeGrafter"/>
</dbReference>
<accession>A0A812JXR8</accession>
<dbReference type="GO" id="GO:0007005">
    <property type="term" value="P:mitochondrion organization"/>
    <property type="evidence" value="ECO:0007669"/>
    <property type="project" value="TreeGrafter"/>
</dbReference>
<dbReference type="Gene3D" id="3.40.50.300">
    <property type="entry name" value="P-loop containing nucleotide triphosphate hydrolases"/>
    <property type="match status" value="1"/>
</dbReference>
<evidence type="ECO:0000313" key="2">
    <source>
        <dbReference type="Proteomes" id="UP000649617"/>
    </source>
</evidence>
<evidence type="ECO:0000313" key="1">
    <source>
        <dbReference type="EMBL" id="CAE7212573.1"/>
    </source>
</evidence>
<dbReference type="Proteomes" id="UP000649617">
    <property type="component" value="Unassembled WGS sequence"/>
</dbReference>
<dbReference type="PANTHER" id="PTHR43718:SF2">
    <property type="entry name" value="LON PROTEASE HOMOLOG, MITOCHONDRIAL"/>
    <property type="match status" value="1"/>
</dbReference>
<dbReference type="GO" id="GO:0005759">
    <property type="term" value="C:mitochondrial matrix"/>
    <property type="evidence" value="ECO:0007669"/>
    <property type="project" value="TreeGrafter"/>
</dbReference>
<protein>
    <submittedName>
        <fullName evidence="1">Lon1 protein</fullName>
    </submittedName>
</protein>
<dbReference type="GO" id="GO:0004252">
    <property type="term" value="F:serine-type endopeptidase activity"/>
    <property type="evidence" value="ECO:0007669"/>
    <property type="project" value="InterPro"/>
</dbReference>
<dbReference type="GO" id="GO:0003697">
    <property type="term" value="F:single-stranded DNA binding"/>
    <property type="evidence" value="ECO:0007669"/>
    <property type="project" value="TreeGrafter"/>
</dbReference>
<gene>
    <name evidence="1" type="primary">lon1</name>
    <name evidence="1" type="ORF">SPIL2461_LOCUS2392</name>
</gene>
<dbReference type="AlphaFoldDB" id="A0A812JXR8"/>